<feature type="compositionally biased region" description="Low complexity" evidence="1">
    <location>
        <begin position="1"/>
        <end position="24"/>
    </location>
</feature>
<name>A0AAF0Y2T7_9TREE</name>
<evidence type="ECO:0000313" key="2">
    <source>
        <dbReference type="EMBL" id="WOO76531.1"/>
    </source>
</evidence>
<dbReference type="GeneID" id="87803417"/>
<protein>
    <submittedName>
        <fullName evidence="2">Uncharacterized protein</fullName>
    </submittedName>
</protein>
<evidence type="ECO:0000256" key="1">
    <source>
        <dbReference type="SAM" id="MobiDB-lite"/>
    </source>
</evidence>
<keyword evidence="3" id="KW-1185">Reference proteome</keyword>
<organism evidence="2 3">
    <name type="scientific">Vanrija pseudolonga</name>
    <dbReference type="NCBI Taxonomy" id="143232"/>
    <lineage>
        <taxon>Eukaryota</taxon>
        <taxon>Fungi</taxon>
        <taxon>Dikarya</taxon>
        <taxon>Basidiomycota</taxon>
        <taxon>Agaricomycotina</taxon>
        <taxon>Tremellomycetes</taxon>
        <taxon>Trichosporonales</taxon>
        <taxon>Trichosporonaceae</taxon>
        <taxon>Vanrija</taxon>
    </lineage>
</organism>
<dbReference type="EMBL" id="CP086714">
    <property type="protein sequence ID" value="WOO76531.1"/>
    <property type="molecule type" value="Genomic_DNA"/>
</dbReference>
<gene>
    <name evidence="2" type="ORF">LOC62_01G000158</name>
</gene>
<reference evidence="2" key="1">
    <citation type="submission" date="2023-10" db="EMBL/GenBank/DDBJ databases">
        <authorList>
            <person name="Noh H."/>
        </authorList>
    </citation>
    <scope>NUCLEOTIDE SEQUENCE</scope>
    <source>
        <strain evidence="2">DUCC4014</strain>
    </source>
</reference>
<accession>A0AAF0Y2T7</accession>
<sequence>MNPSTSLATPPASASASASASPSLGDFGPNGSPSAQSSVIWPGPMNVGQVVCAAGLYNVTDACCLQLHGALWVPDPAGAAGMPPTRQHACLFFSNTTTADATITAFKNCASRPGTGDNVIPATPVLNTTAVPSTSPPTTHTMNNGTASLSLTSPPVPTPTATGLGPNGDPAQMYPASWPGAMYAGQTVCAASVYNVTDMCCARLHGALWVGDDAYAATTFGSRQHMCLLFSNATTANATRDAFTGCAYGVDGVNPIVGCKIHSGAARTVVGIGMLLVAVGSVLAL</sequence>
<dbReference type="Proteomes" id="UP000827549">
    <property type="component" value="Chromosome 1"/>
</dbReference>
<proteinExistence type="predicted"/>
<dbReference type="RefSeq" id="XP_062622563.1">
    <property type="nucleotide sequence ID" value="XM_062766579.1"/>
</dbReference>
<dbReference type="AlphaFoldDB" id="A0AAF0Y2T7"/>
<feature type="region of interest" description="Disordered" evidence="1">
    <location>
        <begin position="1"/>
        <end position="36"/>
    </location>
</feature>
<evidence type="ECO:0000313" key="3">
    <source>
        <dbReference type="Proteomes" id="UP000827549"/>
    </source>
</evidence>